<evidence type="ECO:0000313" key="2">
    <source>
        <dbReference type="Proteomes" id="UP001497535"/>
    </source>
</evidence>
<proteinExistence type="predicted"/>
<name>A0ACB1B3J2_MELEN</name>
<organism evidence="1 2">
    <name type="scientific">Meloidogyne enterolobii</name>
    <name type="common">Root-knot nematode worm</name>
    <name type="synonym">Meloidogyne mayaguensis</name>
    <dbReference type="NCBI Taxonomy" id="390850"/>
    <lineage>
        <taxon>Eukaryota</taxon>
        <taxon>Metazoa</taxon>
        <taxon>Ecdysozoa</taxon>
        <taxon>Nematoda</taxon>
        <taxon>Chromadorea</taxon>
        <taxon>Rhabditida</taxon>
        <taxon>Tylenchina</taxon>
        <taxon>Tylenchomorpha</taxon>
        <taxon>Tylenchoidea</taxon>
        <taxon>Meloidogynidae</taxon>
        <taxon>Meloidogyninae</taxon>
        <taxon>Meloidogyne</taxon>
    </lineage>
</organism>
<dbReference type="EMBL" id="CAVMJV010000149">
    <property type="protein sequence ID" value="CAK5114204.1"/>
    <property type="molecule type" value="Genomic_DNA"/>
</dbReference>
<protein>
    <submittedName>
        <fullName evidence="1">Uncharacterized protein</fullName>
    </submittedName>
</protein>
<gene>
    <name evidence="1" type="ORF">MENTE1834_LOCUS45312</name>
</gene>
<accession>A0ACB1B3J2</accession>
<dbReference type="Proteomes" id="UP001497535">
    <property type="component" value="Unassembled WGS sequence"/>
</dbReference>
<keyword evidence="2" id="KW-1185">Reference proteome</keyword>
<reference evidence="1" key="1">
    <citation type="submission" date="2023-11" db="EMBL/GenBank/DDBJ databases">
        <authorList>
            <person name="Poullet M."/>
        </authorList>
    </citation>
    <scope>NUCLEOTIDE SEQUENCE</scope>
    <source>
        <strain evidence="1">E1834</strain>
    </source>
</reference>
<comment type="caution">
    <text evidence="1">The sequence shown here is derived from an EMBL/GenBank/DDBJ whole genome shotgun (WGS) entry which is preliminary data.</text>
</comment>
<evidence type="ECO:0000313" key="1">
    <source>
        <dbReference type="EMBL" id="CAK5114204.1"/>
    </source>
</evidence>
<sequence length="742" mass="87242">MFLNDMAMFNDQAQFGGIAAFCENLKFDENGKIGNPIRELLNGGIKNEDAKIRLNLYIECVDNFFAKDRGLFQMKNSKHLEFSEINKKLFRAFLLTKPLYISTLMYESIQNKDTNALLEIVSTQKLEDLNVALRIMIALHPDLKLVKMDNDIVDFRDFSKGQSVFDAETLEQFLNWRFDPNCNEKPTEDKIGWLNNPKKKILNYMKNSKQGCLENPTISHYMEILENKNELNNFFLRRFNCAMKAFENQKQEKTSLHVDDLIRTLILSYSVDEESITYLMKVNEKKELEDRINNAFFNLQGWNDKVFKYVCKRLLNLGKLKRRDNASQVMSYNRFIEHYGENIVAFTNALTNVENLVNIKIENKKVKITNDKFYNELNKVPGSSILKELIEEINDGIMVKLGKLIREMIENQKKNDLIVFISNHLRAAYLALALALNHGVEKVDDIESKVKIIILKISNEQLDKIKSINFDSIKKLLDEISIKLSKQHIDFVNDLINEMINLINDVDFKLSGDSGHNFLPDFVDFRAIQLFDNGENKNFVDRLIEKIFNYLKRPIDWIRNKASNSKNIVFLNEFKQINSFVVVIENFITKKTPIEKLYFKLNKIKNHGEKLSKELRFFLSNILNNWNDKIKLKKEFLKLFHYITDFRNALKINENEENIFTKEEIDVETDNFNKTTKNDLKKSFKEIVKYVKRFMSNLKNKLNENPDKNYKKNDWPILAKYFDREVKVGLNLLFNIKQSITK</sequence>